<evidence type="ECO:0000313" key="1">
    <source>
        <dbReference type="EMBL" id="KKL04055.1"/>
    </source>
</evidence>
<sequence>TLGGADQQAVYFRNVNGVMYKWEATNIISKASDPSNAGSWSTATTVGTLDENVATMRSIAGTPYIGKADMPFYLDGSDNDFPVAEDVQFLDRTKNCISMNTWQSKLYVDIGAAALMEYDGTTVVWRSPSKFSTNLPDYTTQVYGIVGDEEYLYIIHFPDTGTAYPLLAGKPTVVDGSVIWAWHPIQHIDFSATGIQPGSLFISSIYKKRLWMSQSLSGVEKMYHLPLTTQYGDITGDSDYLFQTGGYIITPWLHSNLKSDDKGYHSLTLTTEDCNATNYVTVDYQTYFTALGGTWTNLGDFNTSPSQTKYFTNVTGTMIRLRFTLVTDSTSTTPKLTNFDVRGIWRPTKRQLIFATVKLGDNIIPRTGNVSESYKSMKDAIDEAVNQAKPNTFYDIDGSSKTVNLLYAREFDVELVQEQNKPTSKYELLWEEVKTS</sequence>
<reference evidence="1" key="1">
    <citation type="journal article" date="2015" name="Nature">
        <title>Complex archaea that bridge the gap between prokaryotes and eukaryotes.</title>
        <authorList>
            <person name="Spang A."/>
            <person name="Saw J.H."/>
            <person name="Jorgensen S.L."/>
            <person name="Zaremba-Niedzwiedzka K."/>
            <person name="Martijn J."/>
            <person name="Lind A.E."/>
            <person name="van Eijk R."/>
            <person name="Schleper C."/>
            <person name="Guy L."/>
            <person name="Ettema T.J."/>
        </authorList>
    </citation>
    <scope>NUCLEOTIDE SEQUENCE</scope>
</reference>
<protein>
    <submittedName>
        <fullName evidence="1">Uncharacterized protein</fullName>
    </submittedName>
</protein>
<gene>
    <name evidence="1" type="ORF">LCGC14_2619900</name>
</gene>
<comment type="caution">
    <text evidence="1">The sequence shown here is derived from an EMBL/GenBank/DDBJ whole genome shotgun (WGS) entry which is preliminary data.</text>
</comment>
<feature type="non-terminal residue" evidence="1">
    <location>
        <position position="1"/>
    </location>
</feature>
<proteinExistence type="predicted"/>
<dbReference type="EMBL" id="LAZR01044686">
    <property type="protein sequence ID" value="KKL04055.1"/>
    <property type="molecule type" value="Genomic_DNA"/>
</dbReference>
<organism evidence="1">
    <name type="scientific">marine sediment metagenome</name>
    <dbReference type="NCBI Taxonomy" id="412755"/>
    <lineage>
        <taxon>unclassified sequences</taxon>
        <taxon>metagenomes</taxon>
        <taxon>ecological metagenomes</taxon>
    </lineage>
</organism>
<dbReference type="AlphaFoldDB" id="A0A0F9A3L7"/>
<name>A0A0F9A3L7_9ZZZZ</name>
<accession>A0A0F9A3L7</accession>